<keyword evidence="5" id="KW-0786">Thiamine pyrophosphate</keyword>
<name>A0AB39UUM2_9GAMM</name>
<dbReference type="EC" id="1.2.4.4" evidence="3"/>
<keyword evidence="4" id="KW-0560">Oxidoreductase</keyword>
<proteinExistence type="predicted"/>
<dbReference type="Gene3D" id="3.40.50.970">
    <property type="match status" value="2"/>
</dbReference>
<evidence type="ECO:0000259" key="6">
    <source>
        <dbReference type="SMART" id="SM00861"/>
    </source>
</evidence>
<dbReference type="InterPro" id="IPR009014">
    <property type="entry name" value="Transketo_C/PFOR_II"/>
</dbReference>
<dbReference type="KEGG" id="tcd:AAIA72_12520"/>
<evidence type="ECO:0000256" key="1">
    <source>
        <dbReference type="ARBA" id="ARBA00001964"/>
    </source>
</evidence>
<dbReference type="InterPro" id="IPR033248">
    <property type="entry name" value="Transketolase_C"/>
</dbReference>
<evidence type="ECO:0000256" key="3">
    <source>
        <dbReference type="ARBA" id="ARBA00012277"/>
    </source>
</evidence>
<dbReference type="Gene3D" id="3.40.50.920">
    <property type="match status" value="1"/>
</dbReference>
<sequence length="739" mass="80787">MQTRLHSVETRWLERVAADDLPVPASAHAPLPDGLTEPALIQLVESQILSRVLDLNAREMQAAGHGYYTIGSAGHEAMAAVATAFRPTDMGFLHYRDAAFLIERSKQVPGQPITWDMLLSFAARADDPVSGGRHKVLGSLALNIPPQTSTIASHLPKAVGCAHSIGLARQLKVTARLPRDAVILCSFGDASLNHSTAQGALNTAAWTAWQKLPMPLVFICEDNGLGISTPTPDGWVEASARSRPAIHYLSCDGRDLVDVYRTAREAEQLARRKRQPVFLHLRTVRLMGHAGSDAQNAYLTSAQIDAQEAQDPLLYSAGLLRVRGLMTKADLLDLWHHTRERVRAVTQEVIRRPPLKTAQDVMASLIPPKRRPPEERPASDLPALFGSQWRACNEPQPLGRLLNLTLSEALHRYPETFIAGEDVGRKGGVYGITKGLQAQYGAARLIDTLLDEQSILGLGIGAAHNGLTPITEIQFLAYVHNAEDQIRGEAATLSFFSRGQYTNPMLIRIAGLGYQRGFGGHFHNDNALAVFRDIPGLILICPAHPADAPALLHEALRLVREEQRVVIFLEPIALYHQRDLLPEDGRWTAVWTEARQREIRHGEVGVHGQGTGVAVVTYGNGLYLTLQVLARRPDIAAEVRVIDLRWLMPLPLDALTAATAGCDQLLIVDECRRSGSVSEALMTRAAETGWPADRLHRITAEDSFIPLGPAATATLPSTGEIEARLTALLDARRTGRQHA</sequence>
<gene>
    <name evidence="7" type="ORF">AAIA72_12520</name>
</gene>
<evidence type="ECO:0000313" key="7">
    <source>
        <dbReference type="EMBL" id="XDT71627.1"/>
    </source>
</evidence>
<dbReference type="InterPro" id="IPR001017">
    <property type="entry name" value="DH_E1"/>
</dbReference>
<dbReference type="GO" id="GO:0003863">
    <property type="term" value="F:branched-chain 2-oxo acid dehydrogenase activity"/>
    <property type="evidence" value="ECO:0007669"/>
    <property type="project" value="UniProtKB-EC"/>
</dbReference>
<organism evidence="7">
    <name type="scientific">Thermohahella caldifontis</name>
    <dbReference type="NCBI Taxonomy" id="3142973"/>
    <lineage>
        <taxon>Bacteria</taxon>
        <taxon>Pseudomonadati</taxon>
        <taxon>Pseudomonadota</taxon>
        <taxon>Gammaproteobacteria</taxon>
        <taxon>Oceanospirillales</taxon>
        <taxon>Hahellaceae</taxon>
        <taxon>Thermohahella</taxon>
    </lineage>
</organism>
<reference evidence="7" key="1">
    <citation type="submission" date="2024-05" db="EMBL/GenBank/DDBJ databases">
        <title>Genome sequencing of novel strain.</title>
        <authorList>
            <person name="Ganbat D."/>
            <person name="Ganbat S."/>
            <person name="Lee S.-J."/>
        </authorList>
    </citation>
    <scope>NUCLEOTIDE SEQUENCE</scope>
    <source>
        <strain evidence="7">SMD15-11</strain>
    </source>
</reference>
<evidence type="ECO:0000256" key="2">
    <source>
        <dbReference type="ARBA" id="ARBA00003906"/>
    </source>
</evidence>
<dbReference type="PANTHER" id="PTHR42980">
    <property type="entry name" value="2-OXOISOVALERATE DEHYDROGENASE SUBUNIT BETA-RELATED"/>
    <property type="match status" value="1"/>
</dbReference>
<dbReference type="GO" id="GO:0009083">
    <property type="term" value="P:branched-chain amino acid catabolic process"/>
    <property type="evidence" value="ECO:0007669"/>
    <property type="project" value="TreeGrafter"/>
</dbReference>
<dbReference type="CDD" id="cd02000">
    <property type="entry name" value="TPP_E1_PDC_ADC_BCADC"/>
    <property type="match status" value="1"/>
</dbReference>
<dbReference type="EMBL" id="CP154858">
    <property type="protein sequence ID" value="XDT71627.1"/>
    <property type="molecule type" value="Genomic_DNA"/>
</dbReference>
<dbReference type="GO" id="GO:0007584">
    <property type="term" value="P:response to nutrient"/>
    <property type="evidence" value="ECO:0007669"/>
    <property type="project" value="TreeGrafter"/>
</dbReference>
<dbReference type="PANTHER" id="PTHR42980:SF1">
    <property type="entry name" value="2-OXOISOVALERATE DEHYDROGENASE SUBUNIT BETA, MITOCHONDRIAL"/>
    <property type="match status" value="1"/>
</dbReference>
<dbReference type="RefSeq" id="WP_369600654.1">
    <property type="nucleotide sequence ID" value="NZ_CP154858.1"/>
</dbReference>
<dbReference type="AlphaFoldDB" id="A0AB39UUM2"/>
<comment type="function">
    <text evidence="2">E1 component of the 2-oxoglutarate dehydrogenase (OGDH) complex which catalyzes the decarboxylation of 2-oxoglutarate, the first step in the conversion of 2-oxoglutarate to succinyl-CoA and CO(2).</text>
</comment>
<dbReference type="Pfam" id="PF02780">
    <property type="entry name" value="Transketolase_C"/>
    <property type="match status" value="1"/>
</dbReference>
<evidence type="ECO:0000256" key="5">
    <source>
        <dbReference type="ARBA" id="ARBA00023052"/>
    </source>
</evidence>
<dbReference type="SMART" id="SM00861">
    <property type="entry name" value="Transket_pyr"/>
    <property type="match status" value="1"/>
</dbReference>
<protein>
    <recommendedName>
        <fullName evidence="3">3-methyl-2-oxobutanoate dehydrogenase (2-methylpropanoyl-transferring)</fullName>
        <ecNumber evidence="3">1.2.4.4</ecNumber>
    </recommendedName>
</protein>
<evidence type="ECO:0000256" key="4">
    <source>
        <dbReference type="ARBA" id="ARBA00023002"/>
    </source>
</evidence>
<comment type="cofactor">
    <cofactor evidence="1">
        <name>thiamine diphosphate</name>
        <dbReference type="ChEBI" id="CHEBI:58937"/>
    </cofactor>
</comment>
<dbReference type="InterPro" id="IPR029061">
    <property type="entry name" value="THDP-binding"/>
</dbReference>
<feature type="domain" description="Transketolase-like pyrimidine-binding" evidence="6">
    <location>
        <begin position="396"/>
        <end position="577"/>
    </location>
</feature>
<dbReference type="InterPro" id="IPR005475">
    <property type="entry name" value="Transketolase-like_Pyr-bd"/>
</dbReference>
<dbReference type="Pfam" id="PF02779">
    <property type="entry name" value="Transket_pyr"/>
    <property type="match status" value="1"/>
</dbReference>
<dbReference type="SUPFAM" id="SSF52922">
    <property type="entry name" value="TK C-terminal domain-like"/>
    <property type="match status" value="1"/>
</dbReference>
<accession>A0AB39UUM2</accession>
<dbReference type="SUPFAM" id="SSF52518">
    <property type="entry name" value="Thiamin diphosphate-binding fold (THDP-binding)"/>
    <property type="match status" value="2"/>
</dbReference>
<dbReference type="Pfam" id="PF00676">
    <property type="entry name" value="E1_dh"/>
    <property type="match status" value="1"/>
</dbReference>